<feature type="transmembrane region" description="Helical" evidence="1">
    <location>
        <begin position="15"/>
        <end position="38"/>
    </location>
</feature>
<dbReference type="AlphaFoldDB" id="A0A845AE02"/>
<protein>
    <recommendedName>
        <fullName evidence="4">Iron transporter</fullName>
    </recommendedName>
</protein>
<keyword evidence="1" id="KW-0472">Membrane</keyword>
<evidence type="ECO:0000313" key="2">
    <source>
        <dbReference type="EMBL" id="MXP27025.1"/>
    </source>
</evidence>
<evidence type="ECO:0008006" key="4">
    <source>
        <dbReference type="Google" id="ProtNLM"/>
    </source>
</evidence>
<reference evidence="2 3" key="1">
    <citation type="submission" date="2019-12" db="EMBL/GenBank/DDBJ databases">
        <title>Genomic-based taxomic classification of the family Erythrobacteraceae.</title>
        <authorList>
            <person name="Xu L."/>
        </authorList>
    </citation>
    <scope>NUCLEOTIDE SEQUENCE [LARGE SCALE GENOMIC DNA]</scope>
    <source>
        <strain evidence="2 3">DSM 18604</strain>
    </source>
</reference>
<feature type="transmembrane region" description="Helical" evidence="1">
    <location>
        <begin position="50"/>
        <end position="70"/>
    </location>
</feature>
<name>A0A845AE02_9SPHN</name>
<organism evidence="2 3">
    <name type="scientific">Altericroceibacterium indicum</name>
    <dbReference type="NCBI Taxonomy" id="374177"/>
    <lineage>
        <taxon>Bacteria</taxon>
        <taxon>Pseudomonadati</taxon>
        <taxon>Pseudomonadota</taxon>
        <taxon>Alphaproteobacteria</taxon>
        <taxon>Sphingomonadales</taxon>
        <taxon>Erythrobacteraceae</taxon>
        <taxon>Altericroceibacterium</taxon>
    </lineage>
</organism>
<dbReference type="RefSeq" id="WP_160740245.1">
    <property type="nucleotide sequence ID" value="NZ_WTYQ01000006.1"/>
</dbReference>
<dbReference type="EMBL" id="WTYQ01000006">
    <property type="protein sequence ID" value="MXP27025.1"/>
    <property type="molecule type" value="Genomic_DNA"/>
</dbReference>
<proteinExistence type="predicted"/>
<dbReference type="OrthoDB" id="7573731at2"/>
<keyword evidence="3" id="KW-1185">Reference proteome</keyword>
<keyword evidence="1" id="KW-1133">Transmembrane helix</keyword>
<accession>A0A845AE02</accession>
<evidence type="ECO:0000256" key="1">
    <source>
        <dbReference type="SAM" id="Phobius"/>
    </source>
</evidence>
<comment type="caution">
    <text evidence="2">The sequence shown here is derived from an EMBL/GenBank/DDBJ whole genome shotgun (WGS) entry which is preliminary data.</text>
</comment>
<evidence type="ECO:0000313" key="3">
    <source>
        <dbReference type="Proteomes" id="UP000460561"/>
    </source>
</evidence>
<sequence>MTTRDTPLWLRRTDMGLRILAAVPVSYAVASLWAMALARILPMERSEATITATLLAFAICCAAVMWSFAARSGWRALWSLVLIGAAGAAITWLSIKGGAA</sequence>
<keyword evidence="1" id="KW-0812">Transmembrane</keyword>
<feature type="transmembrane region" description="Helical" evidence="1">
    <location>
        <begin position="76"/>
        <end position="95"/>
    </location>
</feature>
<gene>
    <name evidence="2" type="ORF">GRI39_13410</name>
</gene>
<dbReference type="Proteomes" id="UP000460561">
    <property type="component" value="Unassembled WGS sequence"/>
</dbReference>